<keyword evidence="1" id="KW-0677">Repeat</keyword>
<organism evidence="4 5">
    <name type="scientific">Penicillium expansum</name>
    <name type="common">Blue mold rot fungus</name>
    <dbReference type="NCBI Taxonomy" id="27334"/>
    <lineage>
        <taxon>Eukaryota</taxon>
        <taxon>Fungi</taxon>
        <taxon>Dikarya</taxon>
        <taxon>Ascomycota</taxon>
        <taxon>Pezizomycotina</taxon>
        <taxon>Eurotiomycetes</taxon>
        <taxon>Eurotiomycetidae</taxon>
        <taxon>Eurotiales</taxon>
        <taxon>Aspergillaceae</taxon>
        <taxon>Penicillium</taxon>
    </lineage>
</organism>
<dbReference type="PANTHER" id="PTHR24198:SF165">
    <property type="entry name" value="ANKYRIN REPEAT-CONTAINING PROTEIN-RELATED"/>
    <property type="match status" value="1"/>
</dbReference>
<evidence type="ECO:0000256" key="1">
    <source>
        <dbReference type="ARBA" id="ARBA00022737"/>
    </source>
</evidence>
<dbReference type="PROSITE" id="PS50297">
    <property type="entry name" value="ANK_REP_REGION"/>
    <property type="match status" value="5"/>
</dbReference>
<feature type="repeat" description="ANK" evidence="3">
    <location>
        <begin position="370"/>
        <end position="402"/>
    </location>
</feature>
<dbReference type="PRINTS" id="PR01415">
    <property type="entry name" value="ANKYRIN"/>
</dbReference>
<feature type="repeat" description="ANK" evidence="3">
    <location>
        <begin position="301"/>
        <end position="333"/>
    </location>
</feature>
<dbReference type="Pfam" id="PF12796">
    <property type="entry name" value="Ank_2"/>
    <property type="match status" value="3"/>
</dbReference>
<comment type="caution">
    <text evidence="4">The sequence shown here is derived from an EMBL/GenBank/DDBJ whole genome shotgun (WGS) entry which is preliminary data.</text>
</comment>
<evidence type="ECO:0000313" key="4">
    <source>
        <dbReference type="EMBL" id="KGO58852.1"/>
    </source>
</evidence>
<dbReference type="HOGENOM" id="CLU_000134_18_0_1"/>
<dbReference type="PANTHER" id="PTHR24198">
    <property type="entry name" value="ANKYRIN REPEAT AND PROTEIN KINASE DOMAIN-CONTAINING PROTEIN"/>
    <property type="match status" value="1"/>
</dbReference>
<evidence type="ECO:0000256" key="2">
    <source>
        <dbReference type="ARBA" id="ARBA00023043"/>
    </source>
</evidence>
<keyword evidence="5" id="KW-1185">Reference proteome</keyword>
<keyword evidence="2 3" id="KW-0040">ANK repeat</keyword>
<name>A0A0A2IF83_PENEN</name>
<dbReference type="Pfam" id="PF00023">
    <property type="entry name" value="Ank"/>
    <property type="match status" value="1"/>
</dbReference>
<gene>
    <name evidence="4" type="ORF">PEX2_092070</name>
</gene>
<dbReference type="InterPro" id="IPR036770">
    <property type="entry name" value="Ankyrin_rpt-contain_sf"/>
</dbReference>
<dbReference type="VEuPathDB" id="FungiDB:PEXP_084440"/>
<evidence type="ECO:0000256" key="3">
    <source>
        <dbReference type="PROSITE-ProRule" id="PRU00023"/>
    </source>
</evidence>
<dbReference type="PROSITE" id="PS50088">
    <property type="entry name" value="ANK_REPEAT"/>
    <property type="match status" value="5"/>
</dbReference>
<dbReference type="EMBL" id="JQFZ01000110">
    <property type="protein sequence ID" value="KGO58852.1"/>
    <property type="molecule type" value="Genomic_DNA"/>
</dbReference>
<dbReference type="GeneID" id="27681897"/>
<dbReference type="InterPro" id="IPR002110">
    <property type="entry name" value="Ankyrin_rpt"/>
</dbReference>
<feature type="repeat" description="ANK" evidence="3">
    <location>
        <begin position="147"/>
        <end position="167"/>
    </location>
</feature>
<sequence length="435" mass="46422">MTDLALNAEGETFALHVAAGAGDAKKVLQILQIHPSCGNLMDWLGRTAIHYAVENKRMSAADLEGIVKQLGLDVINSGDNFGRTPLHWAADKGYKDTMQLLLDHGADVDAQDFSKQTPLSRSAWRGWQECVSLLLHRGARSDIPDQNGQVPLHLAVVNGSTAVVRHLCNKQSLTSIDLDGQTGLHLAAKLSHTGAAKVITKSLIKTNANGNHIFRTLEQADGWQNDFTDATRAIDALVWAALNGIESMTIRLIRRGVDVGSYSDSCRMSTMQAAASAGRTAIVELLLNNKADVNAQPAKSKGYTALQSAAVAGHTEIVKLLLNNKAEVNDQPAGFNGYTALQGAAGAGHTEIVKLLLNNQAEVNAQTSISGYTALQGAAGAGHTEIVELLLNNKADINPQPGQKEGYEALWRAEKSGHSDIVELLTKAKAQISQL</sequence>
<feature type="repeat" description="ANK" evidence="3">
    <location>
        <begin position="336"/>
        <end position="368"/>
    </location>
</feature>
<protein>
    <submittedName>
        <fullName evidence="4">Uncharacterized protein</fullName>
    </submittedName>
</protein>
<dbReference type="SMART" id="SM00248">
    <property type="entry name" value="ANK"/>
    <property type="match status" value="11"/>
</dbReference>
<dbReference type="RefSeq" id="XP_016600193.1">
    <property type="nucleotide sequence ID" value="XM_016746477.1"/>
</dbReference>
<dbReference type="SUPFAM" id="SSF48403">
    <property type="entry name" value="Ankyrin repeat"/>
    <property type="match status" value="2"/>
</dbReference>
<evidence type="ECO:0000313" key="5">
    <source>
        <dbReference type="Proteomes" id="UP000030143"/>
    </source>
</evidence>
<reference evidence="4 5" key="1">
    <citation type="journal article" date="2015" name="Mol. Plant Microbe Interact.">
        <title>Genome, transcriptome, and functional analyses of Penicillium expansum provide new insights into secondary metabolism and pathogenicity.</title>
        <authorList>
            <person name="Ballester A.R."/>
            <person name="Marcet-Houben M."/>
            <person name="Levin E."/>
            <person name="Sela N."/>
            <person name="Selma-Lazaro C."/>
            <person name="Carmona L."/>
            <person name="Wisniewski M."/>
            <person name="Droby S."/>
            <person name="Gonzalez-Candelas L."/>
            <person name="Gabaldon T."/>
        </authorList>
    </citation>
    <scope>NUCLEOTIDE SEQUENCE [LARGE SCALE GENOMIC DNA]</scope>
    <source>
        <strain evidence="4 5">MD-8</strain>
    </source>
</reference>
<proteinExistence type="predicted"/>
<accession>A0A0A2IF83</accession>
<dbReference type="PhylomeDB" id="A0A0A2IF83"/>
<feature type="repeat" description="ANK" evidence="3">
    <location>
        <begin position="81"/>
        <end position="113"/>
    </location>
</feature>
<dbReference type="OrthoDB" id="539213at2759"/>
<dbReference type="STRING" id="27334.A0A0A2IF83"/>
<dbReference type="Proteomes" id="UP000030143">
    <property type="component" value="Unassembled WGS sequence"/>
</dbReference>
<dbReference type="Gene3D" id="1.25.40.20">
    <property type="entry name" value="Ankyrin repeat-containing domain"/>
    <property type="match status" value="3"/>
</dbReference>
<dbReference type="AlphaFoldDB" id="A0A0A2IF83"/>